<dbReference type="SUPFAM" id="SSF56784">
    <property type="entry name" value="HAD-like"/>
    <property type="match status" value="1"/>
</dbReference>
<proteinExistence type="predicted"/>
<sequence>MCITRNILLLAFLSYLNGSPFELLDPVTEITNAYRAAMDANPDGEALIVTDFNGVLYDRPKGERATVETVTPIREFLQAVTSHPRNHVYVVSAKHPRDLNLLLGTVSNLGLSAEHNMAFKERGAGRFRYVVAPKAAKEVLDEIDKLIEVLLSEQFKVDGYSFKIVNDKTDPEQYHIKVMLDVKGKQTVITNALQNKNSYVFGLSLGDKPADQGMHIEMKKYGFLSAHVSEVEEVTQAYYTLNHPRDVARLFRLLASISNSFLK</sequence>
<gene>
    <name evidence="2" type="ORF">O181_003709</name>
</gene>
<protein>
    <submittedName>
        <fullName evidence="2">Uncharacterized protein</fullName>
    </submittedName>
</protein>
<accession>A0A9Q3BEH6</accession>
<organism evidence="2 3">
    <name type="scientific">Austropuccinia psidii MF-1</name>
    <dbReference type="NCBI Taxonomy" id="1389203"/>
    <lineage>
        <taxon>Eukaryota</taxon>
        <taxon>Fungi</taxon>
        <taxon>Dikarya</taxon>
        <taxon>Basidiomycota</taxon>
        <taxon>Pucciniomycotina</taxon>
        <taxon>Pucciniomycetes</taxon>
        <taxon>Pucciniales</taxon>
        <taxon>Sphaerophragmiaceae</taxon>
        <taxon>Austropuccinia</taxon>
    </lineage>
</organism>
<feature type="signal peptide" evidence="1">
    <location>
        <begin position="1"/>
        <end position="18"/>
    </location>
</feature>
<dbReference type="Proteomes" id="UP000765509">
    <property type="component" value="Unassembled WGS sequence"/>
</dbReference>
<evidence type="ECO:0000313" key="2">
    <source>
        <dbReference type="EMBL" id="MBW0463994.1"/>
    </source>
</evidence>
<dbReference type="AlphaFoldDB" id="A0A9Q3BEH6"/>
<keyword evidence="1" id="KW-0732">Signal</keyword>
<reference evidence="2" key="1">
    <citation type="submission" date="2021-03" db="EMBL/GenBank/DDBJ databases">
        <title>Draft genome sequence of rust myrtle Austropuccinia psidii MF-1, a brazilian biotype.</title>
        <authorList>
            <person name="Quecine M.C."/>
            <person name="Pachon D.M.R."/>
            <person name="Bonatelli M.L."/>
            <person name="Correr F.H."/>
            <person name="Franceschini L.M."/>
            <person name="Leite T.F."/>
            <person name="Margarido G.R.A."/>
            <person name="Almeida C.A."/>
            <person name="Ferrarezi J.A."/>
            <person name="Labate C.A."/>
        </authorList>
    </citation>
    <scope>NUCLEOTIDE SEQUENCE</scope>
    <source>
        <strain evidence="2">MF-1</strain>
    </source>
</reference>
<feature type="chain" id="PRO_5040390337" evidence="1">
    <location>
        <begin position="19"/>
        <end position="263"/>
    </location>
</feature>
<dbReference type="Gene3D" id="3.40.50.1000">
    <property type="entry name" value="HAD superfamily/HAD-like"/>
    <property type="match status" value="1"/>
</dbReference>
<dbReference type="OrthoDB" id="2497017at2759"/>
<evidence type="ECO:0000256" key="1">
    <source>
        <dbReference type="SAM" id="SignalP"/>
    </source>
</evidence>
<dbReference type="InterPro" id="IPR023214">
    <property type="entry name" value="HAD_sf"/>
</dbReference>
<dbReference type="GO" id="GO:0005992">
    <property type="term" value="P:trehalose biosynthetic process"/>
    <property type="evidence" value="ECO:0007669"/>
    <property type="project" value="InterPro"/>
</dbReference>
<dbReference type="Pfam" id="PF02358">
    <property type="entry name" value="Trehalose_PPase"/>
    <property type="match status" value="1"/>
</dbReference>
<dbReference type="EMBL" id="AVOT02000675">
    <property type="protein sequence ID" value="MBW0463994.1"/>
    <property type="molecule type" value="Genomic_DNA"/>
</dbReference>
<dbReference type="InterPro" id="IPR036412">
    <property type="entry name" value="HAD-like_sf"/>
</dbReference>
<dbReference type="InterPro" id="IPR003337">
    <property type="entry name" value="Trehalose_PPase"/>
</dbReference>
<comment type="caution">
    <text evidence="2">The sequence shown here is derived from an EMBL/GenBank/DDBJ whole genome shotgun (WGS) entry which is preliminary data.</text>
</comment>
<evidence type="ECO:0000313" key="3">
    <source>
        <dbReference type="Proteomes" id="UP000765509"/>
    </source>
</evidence>
<keyword evidence="3" id="KW-1185">Reference proteome</keyword>
<name>A0A9Q3BEH6_9BASI</name>